<dbReference type="PROSITE" id="PS01124">
    <property type="entry name" value="HTH_ARAC_FAMILY_2"/>
    <property type="match status" value="1"/>
</dbReference>
<dbReference type="SMART" id="SM00342">
    <property type="entry name" value="HTH_ARAC"/>
    <property type="match status" value="1"/>
</dbReference>
<keyword evidence="1" id="KW-0805">Transcription regulation</keyword>
<dbReference type="Gene3D" id="1.10.10.60">
    <property type="entry name" value="Homeodomain-like"/>
    <property type="match status" value="2"/>
</dbReference>
<feature type="domain" description="HTH araC/xylS-type" evidence="4">
    <location>
        <begin position="161"/>
        <end position="260"/>
    </location>
</feature>
<dbReference type="SUPFAM" id="SSF46689">
    <property type="entry name" value="Homeodomain-like"/>
    <property type="match status" value="2"/>
</dbReference>
<dbReference type="AlphaFoldDB" id="A0A0L6JVA6"/>
<evidence type="ECO:0000256" key="1">
    <source>
        <dbReference type="ARBA" id="ARBA00023015"/>
    </source>
</evidence>
<keyword evidence="3" id="KW-0804">Transcription</keyword>
<dbReference type="GO" id="GO:0003700">
    <property type="term" value="F:DNA-binding transcription factor activity"/>
    <property type="evidence" value="ECO:0007669"/>
    <property type="project" value="InterPro"/>
</dbReference>
<dbReference type="GO" id="GO:0043565">
    <property type="term" value="F:sequence-specific DNA binding"/>
    <property type="evidence" value="ECO:0007669"/>
    <property type="project" value="InterPro"/>
</dbReference>
<dbReference type="RefSeq" id="WP_050753802.1">
    <property type="nucleotide sequence ID" value="NZ_JQKC01000021.1"/>
</dbReference>
<reference evidence="6" key="1">
    <citation type="submission" date="2015-07" db="EMBL/GenBank/DDBJ databases">
        <title>Near-Complete Genome Sequence of the Cellulolytic Bacterium Bacteroides (Pseudobacteroides) cellulosolvens ATCC 35603.</title>
        <authorList>
            <person name="Dassa B."/>
            <person name="Utturkar S.M."/>
            <person name="Klingeman D.M."/>
            <person name="Hurt R.A."/>
            <person name="Keller M."/>
            <person name="Xu J."/>
            <person name="Reddy Y.H.K."/>
            <person name="Borovok I."/>
            <person name="Grinberg I.R."/>
            <person name="Lamed R."/>
            <person name="Zhivin O."/>
            <person name="Bayer E.A."/>
            <person name="Brown S.D."/>
        </authorList>
    </citation>
    <scope>NUCLEOTIDE SEQUENCE [LARGE SCALE GENOMIC DNA]</scope>
    <source>
        <strain evidence="6">DSM 2933</strain>
    </source>
</reference>
<organism evidence="5 6">
    <name type="scientific">Pseudobacteroides cellulosolvens ATCC 35603 = DSM 2933</name>
    <dbReference type="NCBI Taxonomy" id="398512"/>
    <lineage>
        <taxon>Bacteria</taxon>
        <taxon>Bacillati</taxon>
        <taxon>Bacillota</taxon>
        <taxon>Clostridia</taxon>
        <taxon>Eubacteriales</taxon>
        <taxon>Oscillospiraceae</taxon>
        <taxon>Pseudobacteroides</taxon>
    </lineage>
</organism>
<sequence length="262" mass="29856">MSDHLIGTSYSNSGINLNYPNKTSANGHVVEIKLPESLASKLNNHNTNDKIKEIGLCIKNGVEKNSTEIIDNLFDDLYTCNNLNFEKAKVLYINITTTIIDTVTEFGFSFIDISDTKILPYNNSVKFNNLIEMKEFLKKLTLCAAKFIKDSHSKKRNKTICDIVQYINLNATDPSISLTKVAGKFYMNPSYLSRIFRQVTGYTFVEYITRTRINIALKLFKETDLKGYEIGEKVGIHDPNYFGKCFKKCTGMSLNSYRKLNQ</sequence>
<name>A0A0L6JVA6_9FIRM</name>
<proteinExistence type="predicted"/>
<dbReference type="eggNOG" id="COG2207">
    <property type="taxonomic scope" value="Bacteria"/>
</dbReference>
<dbReference type="InterPro" id="IPR009057">
    <property type="entry name" value="Homeodomain-like_sf"/>
</dbReference>
<gene>
    <name evidence="5" type="ORF">Bccel_5058</name>
</gene>
<evidence type="ECO:0000256" key="3">
    <source>
        <dbReference type="ARBA" id="ARBA00023163"/>
    </source>
</evidence>
<protein>
    <submittedName>
        <fullName evidence="5">Transcriptional regulator with only HTH domain, AraC family</fullName>
    </submittedName>
</protein>
<keyword evidence="6" id="KW-1185">Reference proteome</keyword>
<comment type="caution">
    <text evidence="5">The sequence shown here is derived from an EMBL/GenBank/DDBJ whole genome shotgun (WGS) entry which is preliminary data.</text>
</comment>
<evidence type="ECO:0000313" key="6">
    <source>
        <dbReference type="Proteomes" id="UP000036923"/>
    </source>
</evidence>
<dbReference type="PANTHER" id="PTHR43280">
    <property type="entry name" value="ARAC-FAMILY TRANSCRIPTIONAL REGULATOR"/>
    <property type="match status" value="1"/>
</dbReference>
<dbReference type="Pfam" id="PF12833">
    <property type="entry name" value="HTH_18"/>
    <property type="match status" value="1"/>
</dbReference>
<dbReference type="EMBL" id="LGTC01000001">
    <property type="protein sequence ID" value="KNY29781.1"/>
    <property type="molecule type" value="Genomic_DNA"/>
</dbReference>
<dbReference type="Proteomes" id="UP000036923">
    <property type="component" value="Unassembled WGS sequence"/>
</dbReference>
<accession>A0A0L6JVA6</accession>
<dbReference type="PANTHER" id="PTHR43280:SF2">
    <property type="entry name" value="HTH-TYPE TRANSCRIPTIONAL REGULATOR EXSA"/>
    <property type="match status" value="1"/>
</dbReference>
<dbReference type="InterPro" id="IPR018060">
    <property type="entry name" value="HTH_AraC"/>
</dbReference>
<evidence type="ECO:0000256" key="2">
    <source>
        <dbReference type="ARBA" id="ARBA00023125"/>
    </source>
</evidence>
<dbReference type="OrthoDB" id="9778008at2"/>
<evidence type="ECO:0000313" key="5">
    <source>
        <dbReference type="EMBL" id="KNY29781.1"/>
    </source>
</evidence>
<dbReference type="STRING" id="398512.Bccel_5058"/>
<keyword evidence="2" id="KW-0238">DNA-binding</keyword>
<evidence type="ECO:0000259" key="4">
    <source>
        <dbReference type="PROSITE" id="PS01124"/>
    </source>
</evidence>